<evidence type="ECO:0000259" key="1">
    <source>
        <dbReference type="Pfam" id="PF01261"/>
    </source>
</evidence>
<reference evidence="2" key="1">
    <citation type="journal article" date="2014" name="Front. Microbiol.">
        <title>High frequency of phylogenetically diverse reductive dehalogenase-homologous genes in deep subseafloor sedimentary metagenomes.</title>
        <authorList>
            <person name="Kawai M."/>
            <person name="Futagami T."/>
            <person name="Toyoda A."/>
            <person name="Takaki Y."/>
            <person name="Nishi S."/>
            <person name="Hori S."/>
            <person name="Arai W."/>
            <person name="Tsubouchi T."/>
            <person name="Morono Y."/>
            <person name="Uchiyama I."/>
            <person name="Ito T."/>
            <person name="Fujiyama A."/>
            <person name="Inagaki F."/>
            <person name="Takami H."/>
        </authorList>
    </citation>
    <scope>NUCLEOTIDE SEQUENCE</scope>
    <source>
        <strain evidence="2">Expedition CK06-06</strain>
    </source>
</reference>
<comment type="caution">
    <text evidence="2">The sequence shown here is derived from an EMBL/GenBank/DDBJ whole genome shotgun (WGS) entry which is preliminary data.</text>
</comment>
<feature type="domain" description="Xylose isomerase-like TIM barrel" evidence="1">
    <location>
        <begin position="2"/>
        <end position="109"/>
    </location>
</feature>
<evidence type="ECO:0000313" key="2">
    <source>
        <dbReference type="EMBL" id="GAH49134.1"/>
    </source>
</evidence>
<proteinExistence type="predicted"/>
<accession>X1H5K3</accession>
<dbReference type="InterPro" id="IPR013022">
    <property type="entry name" value="Xyl_isomerase-like_TIM-brl"/>
</dbReference>
<protein>
    <recommendedName>
        <fullName evidence="1">Xylose isomerase-like TIM barrel domain-containing protein</fullName>
    </recommendedName>
</protein>
<gene>
    <name evidence="2" type="ORF">S03H2_39471</name>
</gene>
<dbReference type="AlphaFoldDB" id="X1H5K3"/>
<dbReference type="SUPFAM" id="SSF51658">
    <property type="entry name" value="Xylose isomerase-like"/>
    <property type="match status" value="1"/>
</dbReference>
<dbReference type="EMBL" id="BARU01024410">
    <property type="protein sequence ID" value="GAH49134.1"/>
    <property type="molecule type" value="Genomic_DNA"/>
</dbReference>
<dbReference type="Pfam" id="PF01261">
    <property type="entry name" value="AP_endonuc_2"/>
    <property type="match status" value="1"/>
</dbReference>
<dbReference type="Gene3D" id="3.20.20.150">
    <property type="entry name" value="Divalent-metal-dependent TIM barrel enzymes"/>
    <property type="match status" value="1"/>
</dbReference>
<organism evidence="2">
    <name type="scientific">marine sediment metagenome</name>
    <dbReference type="NCBI Taxonomy" id="412755"/>
    <lineage>
        <taxon>unclassified sequences</taxon>
        <taxon>metagenomes</taxon>
        <taxon>ecological metagenomes</taxon>
    </lineage>
</organism>
<name>X1H5K3_9ZZZZ</name>
<sequence length="123" mass="14085">LEKNNVILAIEAFEDDALKDYADVFKLIQMVNSDKIKVVIDPVNMKEESAAESLDYVGSYLVAAHVKGVLIRDENLCREFLSQLKESHFSGPIIMDTWEEHLTIEDMVERKNFLKRIANEVSL</sequence>
<dbReference type="InterPro" id="IPR036237">
    <property type="entry name" value="Xyl_isomerase-like_sf"/>
</dbReference>
<feature type="non-terminal residue" evidence="2">
    <location>
        <position position="1"/>
    </location>
</feature>